<keyword evidence="2" id="KW-1185">Reference proteome</keyword>
<comment type="caution">
    <text evidence="1">The sequence shown here is derived from an EMBL/GenBank/DDBJ whole genome shotgun (WGS) entry which is preliminary data.</text>
</comment>
<name>A0ABY3N0F6_9GAMM</name>
<accession>A0ABY3N0F6</accession>
<sequence>MVTWPCILKLGGDNELIYLTSIVDLNAECRDLILTSDDYVIDSVGKSYFISDQLTLTKQNKIFNVEEVTELIRANEFSKAEVCLTKIQFLTVSEAIKAIQP</sequence>
<dbReference type="Gene3D" id="2.40.10.320">
    <property type="entry name" value="Uncharacterised protein PF13642 yp_926445, N-terminal domain"/>
    <property type="match status" value="1"/>
</dbReference>
<dbReference type="Pfam" id="PF13642">
    <property type="entry name" value="DUF4144"/>
    <property type="match status" value="1"/>
</dbReference>
<evidence type="ECO:0000313" key="1">
    <source>
        <dbReference type="EMBL" id="TYK66964.1"/>
    </source>
</evidence>
<gene>
    <name evidence="1" type="ORF">CWS31_003665</name>
</gene>
<evidence type="ECO:0000313" key="2">
    <source>
        <dbReference type="Proteomes" id="UP000815846"/>
    </source>
</evidence>
<dbReference type="Proteomes" id="UP000815846">
    <property type="component" value="Unassembled WGS sequence"/>
</dbReference>
<organism evidence="1 2">
    <name type="scientific">Colwellia echini</name>
    <dbReference type="NCBI Taxonomy" id="1982103"/>
    <lineage>
        <taxon>Bacteria</taxon>
        <taxon>Pseudomonadati</taxon>
        <taxon>Pseudomonadota</taxon>
        <taxon>Gammaproteobacteria</taxon>
        <taxon>Alteromonadales</taxon>
        <taxon>Colwelliaceae</taxon>
        <taxon>Colwellia</taxon>
    </lineage>
</organism>
<reference evidence="1 2" key="1">
    <citation type="submission" date="2019-08" db="EMBL/GenBank/DDBJ databases">
        <title>Microbe sample from Colwellia echini.</title>
        <authorList>
            <person name="Christiansen L."/>
            <person name="Pathiraja D."/>
            <person name="Schultz-Johansen M."/>
            <person name="Choi I.-G."/>
            <person name="Stougaard P."/>
        </authorList>
    </citation>
    <scope>NUCLEOTIDE SEQUENCE [LARGE SCALE GENOMIC DNA]</scope>
    <source>
        <strain evidence="1 2">A3</strain>
    </source>
</reference>
<dbReference type="InterPro" id="IPR025284">
    <property type="entry name" value="DUF4144"/>
</dbReference>
<protein>
    <submittedName>
        <fullName evidence="1">Uncharacterized protein</fullName>
    </submittedName>
</protein>
<dbReference type="EMBL" id="PJAI02000002">
    <property type="protein sequence ID" value="TYK66964.1"/>
    <property type="molecule type" value="Genomic_DNA"/>
</dbReference>
<proteinExistence type="predicted"/>